<proteinExistence type="predicted"/>
<evidence type="ECO:0000313" key="2">
    <source>
        <dbReference type="EMBL" id="MBA0726337.1"/>
    </source>
</evidence>
<evidence type="ECO:0000259" key="1">
    <source>
        <dbReference type="Pfam" id="PF13966"/>
    </source>
</evidence>
<dbReference type="Pfam" id="PF13966">
    <property type="entry name" value="zf-RVT"/>
    <property type="match status" value="1"/>
</dbReference>
<keyword evidence="3" id="KW-1185">Reference proteome</keyword>
<feature type="non-terminal residue" evidence="2">
    <location>
        <position position="1"/>
    </location>
</feature>
<comment type="caution">
    <text evidence="2">The sequence shown here is derived from an EMBL/GenBank/DDBJ whole genome shotgun (WGS) entry which is preliminary data.</text>
</comment>
<name>A0A7J9AQH1_9ROSI</name>
<gene>
    <name evidence="2" type="ORF">Golax_002170</name>
</gene>
<dbReference type="InterPro" id="IPR026960">
    <property type="entry name" value="RVT-Znf"/>
</dbReference>
<dbReference type="Proteomes" id="UP000593574">
    <property type="component" value="Unassembled WGS sequence"/>
</dbReference>
<evidence type="ECO:0000313" key="3">
    <source>
        <dbReference type="Proteomes" id="UP000593574"/>
    </source>
</evidence>
<sequence length="119" mass="13529">MSGSFSIKSAYKKLQEGDWNSNEVVWQIPWKFQGPQRVRFFIWLALKERVLTNVERTRRGIGLGSTCGICCHGYEDVLHVLQDCTEARVIWNQLIPTDGSVRSEDAFAVAGGLLQDRNE</sequence>
<reference evidence="2 3" key="1">
    <citation type="journal article" date="2019" name="Genome Biol. Evol.">
        <title>Insights into the evolution of the New World diploid cottons (Gossypium, subgenus Houzingenia) based on genome sequencing.</title>
        <authorList>
            <person name="Grover C.E."/>
            <person name="Arick M.A. 2nd"/>
            <person name="Thrash A."/>
            <person name="Conover J.L."/>
            <person name="Sanders W.S."/>
            <person name="Peterson D.G."/>
            <person name="Frelichowski J.E."/>
            <person name="Scheffler J.A."/>
            <person name="Scheffler B.E."/>
            <person name="Wendel J.F."/>
        </authorList>
    </citation>
    <scope>NUCLEOTIDE SEQUENCE [LARGE SCALE GENOMIC DNA]</scope>
    <source>
        <strain evidence="2">4</strain>
        <tissue evidence="2">Leaf</tissue>
    </source>
</reference>
<feature type="domain" description="Reverse transcriptase zinc-binding" evidence="1">
    <location>
        <begin position="5"/>
        <end position="91"/>
    </location>
</feature>
<organism evidence="2 3">
    <name type="scientific">Gossypium laxum</name>
    <dbReference type="NCBI Taxonomy" id="34288"/>
    <lineage>
        <taxon>Eukaryota</taxon>
        <taxon>Viridiplantae</taxon>
        <taxon>Streptophyta</taxon>
        <taxon>Embryophyta</taxon>
        <taxon>Tracheophyta</taxon>
        <taxon>Spermatophyta</taxon>
        <taxon>Magnoliopsida</taxon>
        <taxon>eudicotyledons</taxon>
        <taxon>Gunneridae</taxon>
        <taxon>Pentapetalae</taxon>
        <taxon>rosids</taxon>
        <taxon>malvids</taxon>
        <taxon>Malvales</taxon>
        <taxon>Malvaceae</taxon>
        <taxon>Malvoideae</taxon>
        <taxon>Gossypium</taxon>
    </lineage>
</organism>
<dbReference type="AlphaFoldDB" id="A0A7J9AQH1"/>
<dbReference type="EMBL" id="JABEZV010000012">
    <property type="protein sequence ID" value="MBA0726337.1"/>
    <property type="molecule type" value="Genomic_DNA"/>
</dbReference>
<protein>
    <recommendedName>
        <fullName evidence="1">Reverse transcriptase zinc-binding domain-containing protein</fullName>
    </recommendedName>
</protein>
<accession>A0A7J9AQH1</accession>